<gene>
    <name evidence="1" type="ORF">MRS75_24435</name>
</gene>
<feature type="non-terminal residue" evidence="1">
    <location>
        <position position="74"/>
    </location>
</feature>
<keyword evidence="2" id="KW-1185">Reference proteome</keyword>
<sequence>MASLPSLDHLTGSITIRSVRYRSHRCLFKRKALAVSRKGLSQSSPFGSFRHRASVDYSTIEATMPAPTVRPPSR</sequence>
<organism evidence="1 2">
    <name type="scientific">Ferirhizobium litorale</name>
    <dbReference type="NCBI Taxonomy" id="2927786"/>
    <lineage>
        <taxon>Bacteria</taxon>
        <taxon>Pseudomonadati</taxon>
        <taxon>Pseudomonadota</taxon>
        <taxon>Alphaproteobacteria</taxon>
        <taxon>Hyphomicrobiales</taxon>
        <taxon>Rhizobiaceae</taxon>
        <taxon>Ferirhizobium</taxon>
    </lineage>
</organism>
<accession>A0AAE3U3I8</accession>
<evidence type="ECO:0000313" key="2">
    <source>
        <dbReference type="Proteomes" id="UP001161580"/>
    </source>
</evidence>
<protein>
    <submittedName>
        <fullName evidence="1">Uncharacterized protein</fullName>
    </submittedName>
</protein>
<comment type="caution">
    <text evidence="1">The sequence shown here is derived from an EMBL/GenBank/DDBJ whole genome shotgun (WGS) entry which is preliminary data.</text>
</comment>
<reference evidence="1" key="1">
    <citation type="submission" date="2022-03" db="EMBL/GenBank/DDBJ databases">
        <title>Fererhizobium litorale gen. nov., sp. nov., isolated from sandy sediments of the Sea of Japan seashore.</title>
        <authorList>
            <person name="Romanenko L."/>
            <person name="Kurilenko V."/>
            <person name="Otstavnykh N."/>
            <person name="Svetashev V."/>
            <person name="Tekutyeva L."/>
            <person name="Isaeva M."/>
            <person name="Mikhailov V."/>
        </authorList>
    </citation>
    <scope>NUCLEOTIDE SEQUENCE</scope>
    <source>
        <strain evidence="1">KMM 9576</strain>
    </source>
</reference>
<dbReference type="Proteomes" id="UP001161580">
    <property type="component" value="Unassembled WGS sequence"/>
</dbReference>
<dbReference type="AlphaFoldDB" id="A0AAE3U3I8"/>
<dbReference type="RefSeq" id="WP_311789619.1">
    <property type="nucleotide sequence ID" value="NZ_JALDYY010000035.1"/>
</dbReference>
<name>A0AAE3U3I8_9HYPH</name>
<dbReference type="EMBL" id="JALDYZ010000026">
    <property type="protein sequence ID" value="MDI7925194.1"/>
    <property type="molecule type" value="Genomic_DNA"/>
</dbReference>
<proteinExistence type="predicted"/>
<evidence type="ECO:0000313" key="1">
    <source>
        <dbReference type="EMBL" id="MDI7925194.1"/>
    </source>
</evidence>